<dbReference type="AlphaFoldDB" id="A0A9P0GFG7"/>
<keyword evidence="5 10" id="KW-0552">Olfaction</keyword>
<proteinExistence type="inferred from homology"/>
<feature type="transmembrane region" description="Helical" evidence="10">
    <location>
        <begin position="296"/>
        <end position="319"/>
    </location>
</feature>
<evidence type="ECO:0000256" key="4">
    <source>
        <dbReference type="ARBA" id="ARBA00022692"/>
    </source>
</evidence>
<comment type="caution">
    <text evidence="10">Lacks conserved residue(s) required for the propagation of feature annotation.</text>
</comment>
<feature type="region of interest" description="Disordered" evidence="11">
    <location>
        <begin position="19"/>
        <end position="50"/>
    </location>
</feature>
<sequence length="394" mass="45492">MGYRSRKILQMCTDRAPVQDLPLEDENNKVYSDIDDSDKDPDYTPHGTPKKKFRKFFNLDDLFSDENNQNTNRKSKSPNQEADVLNNSNELVEPITGAYEQCENRQDDSIENVNRFCRSLLKEIVDNIVKEEKGVLLIVLRPFFNVTEEFDPVLNKTVVVRIHAISTWFPFDETKHYYAGVIFQIPLELVFTVTMISVDMFTHSLIIHPLTEIRILTHIFQNFDKYVSKVKIDCGYDDATASFATLRECILLHKRIIKYVDDYNLVMSNVTLFDYLQSSLEFATIILQLNGGKSKIYGLVFVVTGAAGILSRLFISYWYADQLTSEASDIAQALFESNWYEQTKEIKKIFSIIIMRCSKEIALFIGPFDKMSMRIFLAVIKATYSFVTMLQAFS</sequence>
<evidence type="ECO:0000313" key="12">
    <source>
        <dbReference type="EMBL" id="CAH1107870.1"/>
    </source>
</evidence>
<organism evidence="12 13">
    <name type="scientific">Psylliodes chrysocephalus</name>
    <dbReference type="NCBI Taxonomy" id="3402493"/>
    <lineage>
        <taxon>Eukaryota</taxon>
        <taxon>Metazoa</taxon>
        <taxon>Ecdysozoa</taxon>
        <taxon>Arthropoda</taxon>
        <taxon>Hexapoda</taxon>
        <taxon>Insecta</taxon>
        <taxon>Pterygota</taxon>
        <taxon>Neoptera</taxon>
        <taxon>Endopterygota</taxon>
        <taxon>Coleoptera</taxon>
        <taxon>Polyphaga</taxon>
        <taxon>Cucujiformia</taxon>
        <taxon>Chrysomeloidea</taxon>
        <taxon>Chrysomelidae</taxon>
        <taxon>Galerucinae</taxon>
        <taxon>Alticini</taxon>
        <taxon>Psylliodes</taxon>
    </lineage>
</organism>
<dbReference type="PANTHER" id="PTHR21137:SF3">
    <property type="entry name" value="ODORANT RECEPTOR 30A-RELATED"/>
    <property type="match status" value="1"/>
</dbReference>
<comment type="subcellular location">
    <subcellularLocation>
        <location evidence="1 10">Cell membrane</location>
        <topology evidence="1 10">Multi-pass membrane protein</topology>
    </subcellularLocation>
</comment>
<evidence type="ECO:0000256" key="8">
    <source>
        <dbReference type="ARBA" id="ARBA00023170"/>
    </source>
</evidence>
<evidence type="ECO:0000256" key="6">
    <source>
        <dbReference type="ARBA" id="ARBA00022989"/>
    </source>
</evidence>
<keyword evidence="13" id="KW-1185">Reference proteome</keyword>
<reference evidence="12" key="1">
    <citation type="submission" date="2022-01" db="EMBL/GenBank/DDBJ databases">
        <authorList>
            <person name="King R."/>
        </authorList>
    </citation>
    <scope>NUCLEOTIDE SEQUENCE</scope>
</reference>
<dbReference type="GO" id="GO:0007165">
    <property type="term" value="P:signal transduction"/>
    <property type="evidence" value="ECO:0007669"/>
    <property type="project" value="UniProtKB-KW"/>
</dbReference>
<dbReference type="Pfam" id="PF02949">
    <property type="entry name" value="7tm_6"/>
    <property type="match status" value="1"/>
</dbReference>
<dbReference type="GO" id="GO:0005549">
    <property type="term" value="F:odorant binding"/>
    <property type="evidence" value="ECO:0007669"/>
    <property type="project" value="InterPro"/>
</dbReference>
<keyword evidence="2" id="KW-1003">Cell membrane</keyword>
<evidence type="ECO:0000256" key="11">
    <source>
        <dbReference type="SAM" id="MobiDB-lite"/>
    </source>
</evidence>
<evidence type="ECO:0000256" key="3">
    <source>
        <dbReference type="ARBA" id="ARBA00022606"/>
    </source>
</evidence>
<name>A0A9P0GFG7_9CUCU</name>
<evidence type="ECO:0000256" key="10">
    <source>
        <dbReference type="RuleBase" id="RU351113"/>
    </source>
</evidence>
<protein>
    <recommendedName>
        <fullName evidence="10">Odorant receptor</fullName>
    </recommendedName>
</protein>
<evidence type="ECO:0000313" key="13">
    <source>
        <dbReference type="Proteomes" id="UP001153636"/>
    </source>
</evidence>
<feature type="transmembrane region" description="Helical" evidence="10">
    <location>
        <begin position="375"/>
        <end position="393"/>
    </location>
</feature>
<dbReference type="Proteomes" id="UP001153636">
    <property type="component" value="Chromosome 3"/>
</dbReference>
<gene>
    <name evidence="12" type="ORF">PSYICH_LOCUS9551</name>
</gene>
<dbReference type="GO" id="GO:0005886">
    <property type="term" value="C:plasma membrane"/>
    <property type="evidence" value="ECO:0007669"/>
    <property type="project" value="UniProtKB-SubCell"/>
</dbReference>
<evidence type="ECO:0000256" key="7">
    <source>
        <dbReference type="ARBA" id="ARBA00023136"/>
    </source>
</evidence>
<dbReference type="GO" id="GO:0004984">
    <property type="term" value="F:olfactory receptor activity"/>
    <property type="evidence" value="ECO:0007669"/>
    <property type="project" value="InterPro"/>
</dbReference>
<evidence type="ECO:0000256" key="2">
    <source>
        <dbReference type="ARBA" id="ARBA00022475"/>
    </source>
</evidence>
<evidence type="ECO:0000256" key="5">
    <source>
        <dbReference type="ARBA" id="ARBA00022725"/>
    </source>
</evidence>
<comment type="similarity">
    <text evidence="10">Belongs to the insect chemoreceptor superfamily. Heteromeric odorant receptor channel (TC 1.A.69) family.</text>
</comment>
<dbReference type="OrthoDB" id="7677057at2759"/>
<dbReference type="EMBL" id="OV651815">
    <property type="protein sequence ID" value="CAH1107870.1"/>
    <property type="molecule type" value="Genomic_DNA"/>
</dbReference>
<keyword evidence="3 10" id="KW-0716">Sensory transduction</keyword>
<dbReference type="InterPro" id="IPR004117">
    <property type="entry name" value="7tm6_olfct_rcpt"/>
</dbReference>
<feature type="region of interest" description="Disordered" evidence="11">
    <location>
        <begin position="63"/>
        <end position="85"/>
    </location>
</feature>
<evidence type="ECO:0000256" key="1">
    <source>
        <dbReference type="ARBA" id="ARBA00004651"/>
    </source>
</evidence>
<dbReference type="PANTHER" id="PTHR21137">
    <property type="entry name" value="ODORANT RECEPTOR"/>
    <property type="match status" value="1"/>
</dbReference>
<keyword evidence="8 10" id="KW-0675">Receptor</keyword>
<keyword evidence="4 10" id="KW-0812">Transmembrane</keyword>
<evidence type="ECO:0000256" key="9">
    <source>
        <dbReference type="ARBA" id="ARBA00023224"/>
    </source>
</evidence>
<keyword evidence="7 10" id="KW-0472">Membrane</keyword>
<keyword evidence="6 10" id="KW-1133">Transmembrane helix</keyword>
<accession>A0A9P0GFG7</accession>
<keyword evidence="9 10" id="KW-0807">Transducer</keyword>
<feature type="compositionally biased region" description="Polar residues" evidence="11">
    <location>
        <begin position="65"/>
        <end position="85"/>
    </location>
</feature>